<protein>
    <submittedName>
        <fullName evidence="1">Uncharacterized protein</fullName>
    </submittedName>
</protein>
<organism evidence="1 2">
    <name type="scientific">Entomophthora muscae</name>
    <dbReference type="NCBI Taxonomy" id="34485"/>
    <lineage>
        <taxon>Eukaryota</taxon>
        <taxon>Fungi</taxon>
        <taxon>Fungi incertae sedis</taxon>
        <taxon>Zoopagomycota</taxon>
        <taxon>Entomophthoromycotina</taxon>
        <taxon>Entomophthoromycetes</taxon>
        <taxon>Entomophthorales</taxon>
        <taxon>Entomophthoraceae</taxon>
        <taxon>Entomophthora</taxon>
    </lineage>
</organism>
<keyword evidence="2" id="KW-1185">Reference proteome</keyword>
<comment type="caution">
    <text evidence="1">The sequence shown here is derived from an EMBL/GenBank/DDBJ whole genome shotgun (WGS) entry which is preliminary data.</text>
</comment>
<sequence length="64" mass="7505">MFGNLGILVRKDPGRVIQLGDFQASDWELAGWIRKLVGWIYVTGLAKYEDMLEYIIFHRVWDFG</sequence>
<name>A0ACC2S2M7_9FUNG</name>
<reference evidence="1" key="1">
    <citation type="submission" date="2022-04" db="EMBL/GenBank/DDBJ databases">
        <title>Genome of the entomopathogenic fungus Entomophthora muscae.</title>
        <authorList>
            <person name="Elya C."/>
            <person name="Lovett B.R."/>
            <person name="Lee E."/>
            <person name="Macias A.M."/>
            <person name="Hajek A.E."/>
            <person name="De Bivort B.L."/>
            <person name="Kasson M.T."/>
            <person name="De Fine Licht H.H."/>
            <person name="Stajich J.E."/>
        </authorList>
    </citation>
    <scope>NUCLEOTIDE SEQUENCE</scope>
    <source>
        <strain evidence="1">Berkeley</strain>
    </source>
</reference>
<dbReference type="EMBL" id="QTSX02005899">
    <property type="protein sequence ID" value="KAJ9056628.1"/>
    <property type="molecule type" value="Genomic_DNA"/>
</dbReference>
<dbReference type="Proteomes" id="UP001165960">
    <property type="component" value="Unassembled WGS sequence"/>
</dbReference>
<evidence type="ECO:0000313" key="2">
    <source>
        <dbReference type="Proteomes" id="UP001165960"/>
    </source>
</evidence>
<proteinExistence type="predicted"/>
<accession>A0ACC2S2M7</accession>
<evidence type="ECO:0000313" key="1">
    <source>
        <dbReference type="EMBL" id="KAJ9056628.1"/>
    </source>
</evidence>
<gene>
    <name evidence="1" type="ORF">DSO57_1031033</name>
</gene>